<dbReference type="Proteomes" id="UP000688137">
    <property type="component" value="Unassembled WGS sequence"/>
</dbReference>
<protein>
    <submittedName>
        <fullName evidence="1">Uncharacterized protein</fullName>
    </submittedName>
</protein>
<keyword evidence="2" id="KW-1185">Reference proteome</keyword>
<sequence>MLQKPKSLLRRYDDGTLREECDRYYLRGDGQFFKKTNNNLD</sequence>
<comment type="caution">
    <text evidence="1">The sequence shown here is derived from an EMBL/GenBank/DDBJ whole genome shotgun (WGS) entry which is preliminary data.</text>
</comment>
<dbReference type="AlphaFoldDB" id="A0A8S1MKT0"/>
<name>A0A8S1MKT0_PARPR</name>
<proteinExistence type="predicted"/>
<organism evidence="1 2">
    <name type="scientific">Paramecium primaurelia</name>
    <dbReference type="NCBI Taxonomy" id="5886"/>
    <lineage>
        <taxon>Eukaryota</taxon>
        <taxon>Sar</taxon>
        <taxon>Alveolata</taxon>
        <taxon>Ciliophora</taxon>
        <taxon>Intramacronucleata</taxon>
        <taxon>Oligohymenophorea</taxon>
        <taxon>Peniculida</taxon>
        <taxon>Parameciidae</taxon>
        <taxon>Paramecium</taxon>
    </lineage>
</organism>
<gene>
    <name evidence="1" type="ORF">PPRIM_AZ9-3.1.T0660015</name>
</gene>
<reference evidence="1" key="1">
    <citation type="submission" date="2021-01" db="EMBL/GenBank/DDBJ databases">
        <authorList>
            <consortium name="Genoscope - CEA"/>
            <person name="William W."/>
        </authorList>
    </citation>
    <scope>NUCLEOTIDE SEQUENCE</scope>
</reference>
<dbReference type="EMBL" id="CAJJDM010000068">
    <property type="protein sequence ID" value="CAD8081477.1"/>
    <property type="molecule type" value="Genomic_DNA"/>
</dbReference>
<evidence type="ECO:0000313" key="1">
    <source>
        <dbReference type="EMBL" id="CAD8081477.1"/>
    </source>
</evidence>
<evidence type="ECO:0000313" key="2">
    <source>
        <dbReference type="Proteomes" id="UP000688137"/>
    </source>
</evidence>
<accession>A0A8S1MKT0</accession>